<accession>A0A0A0JU15</accession>
<name>A0A0A0JU15_9MICO</name>
<dbReference type="OrthoDB" id="9861928at2"/>
<comment type="caution">
    <text evidence="1">The sequence shown here is derived from an EMBL/GenBank/DDBJ whole genome shotgun (WGS) entry which is preliminary data.</text>
</comment>
<proteinExistence type="predicted"/>
<dbReference type="EMBL" id="AVPK01000001">
    <property type="protein sequence ID" value="KGN39542.1"/>
    <property type="molecule type" value="Genomic_DNA"/>
</dbReference>
<keyword evidence="2" id="KW-1185">Reference proteome</keyword>
<evidence type="ECO:0000313" key="1">
    <source>
        <dbReference type="EMBL" id="KGN39542.1"/>
    </source>
</evidence>
<reference evidence="1 2" key="1">
    <citation type="submission" date="2013-08" db="EMBL/GenBank/DDBJ databases">
        <title>The genome sequence of Knoellia subterranea.</title>
        <authorList>
            <person name="Zhu W."/>
            <person name="Wang G."/>
        </authorList>
    </citation>
    <scope>NUCLEOTIDE SEQUENCE [LARGE SCALE GENOMIC DNA]</scope>
    <source>
        <strain evidence="1 2">KCTC 19937</strain>
    </source>
</reference>
<dbReference type="Proteomes" id="UP000030011">
    <property type="component" value="Unassembled WGS sequence"/>
</dbReference>
<gene>
    <name evidence="1" type="ORF">N803_00340</name>
</gene>
<dbReference type="AlphaFoldDB" id="A0A0A0JU15"/>
<dbReference type="RefSeq" id="WP_035901602.1">
    <property type="nucleotide sequence ID" value="NZ_AVPK01000001.1"/>
</dbReference>
<protein>
    <submittedName>
        <fullName evidence="1">Uncharacterized protein</fullName>
    </submittedName>
</protein>
<organism evidence="1 2">
    <name type="scientific">Knoellia subterranea KCTC 19937</name>
    <dbReference type="NCBI Taxonomy" id="1385521"/>
    <lineage>
        <taxon>Bacteria</taxon>
        <taxon>Bacillati</taxon>
        <taxon>Actinomycetota</taxon>
        <taxon>Actinomycetes</taxon>
        <taxon>Micrococcales</taxon>
        <taxon>Intrasporangiaceae</taxon>
        <taxon>Knoellia</taxon>
    </lineage>
</organism>
<evidence type="ECO:0000313" key="2">
    <source>
        <dbReference type="Proteomes" id="UP000030011"/>
    </source>
</evidence>
<sequence length="165" mass="17948">MFEPGDFQQPEMWLTYSDLRELTHALLRAPDDHDVQTAFASAVAGLGMHGLVAAVAMASCATVDLGSIMGCRPATGVALMSRVRPWRDKLGVATQAMLSAWLANNHRQAMLWADQQIEKGQAEQLAHALGERLVFAVESTALLGSLSSDEYVESFVTRFFNHATA</sequence>